<evidence type="ECO:0000313" key="2">
    <source>
        <dbReference type="EMBL" id="AAS53586.1"/>
    </source>
</evidence>
<evidence type="ECO:0000313" key="3">
    <source>
        <dbReference type="Proteomes" id="UP000000591"/>
    </source>
</evidence>
<dbReference type="GeneID" id="4622024"/>
<reference evidence="2 3" key="1">
    <citation type="journal article" date="2004" name="Science">
        <title>The Ashbya gossypii genome as a tool for mapping the ancient Saccharomyces cerevisiae genome.</title>
        <authorList>
            <person name="Dietrich F.S."/>
            <person name="Voegeli S."/>
            <person name="Brachat S."/>
            <person name="Lerch A."/>
            <person name="Gates K."/>
            <person name="Steiner S."/>
            <person name="Mohr C."/>
            <person name="Pohlmann R."/>
            <person name="Luedi P."/>
            <person name="Choi S."/>
            <person name="Wing R.A."/>
            <person name="Flavier A."/>
            <person name="Gaffney T.D."/>
            <person name="Philippsen P."/>
        </authorList>
    </citation>
    <scope>NUCLEOTIDE SEQUENCE [LARGE SCALE GENOMIC DNA]</scope>
    <source>
        <strain evidence="3">ATCC 10895 / CBS 109.51 / FGSC 9923 / NRRL Y-1056</strain>
    </source>
</reference>
<proteinExistence type="predicted"/>
<dbReference type="AlphaFoldDB" id="Q753V7"/>
<feature type="region of interest" description="Disordered" evidence="1">
    <location>
        <begin position="14"/>
        <end position="44"/>
    </location>
</feature>
<gene>
    <name evidence="2" type="ORF">AGOS_AFR215W</name>
</gene>
<dbReference type="HOGENOM" id="CLU_2605575_0_0_1"/>
<feature type="compositionally biased region" description="Low complexity" evidence="1">
    <location>
        <begin position="16"/>
        <end position="44"/>
    </location>
</feature>
<reference evidence="3" key="2">
    <citation type="journal article" date="2013" name="G3 (Bethesda)">
        <title>Genomes of Ashbya fungi isolated from insects reveal four mating-type loci, numerous translocations, lack of transposons, and distinct gene duplications.</title>
        <authorList>
            <person name="Dietrich F.S."/>
            <person name="Voegeli S."/>
            <person name="Kuo S."/>
            <person name="Philippsen P."/>
        </authorList>
    </citation>
    <scope>GENOME REANNOTATION</scope>
    <source>
        <strain evidence="3">ATCC 10895 / CBS 109.51 / FGSC 9923 / NRRL Y-1056</strain>
    </source>
</reference>
<dbReference type="InParanoid" id="Q753V7"/>
<name>Q753V7_EREGS</name>
<protein>
    <submittedName>
        <fullName evidence="2">AFR215Wp</fullName>
    </submittedName>
</protein>
<dbReference type="KEGG" id="ago:AGOS_AFR215W"/>
<evidence type="ECO:0000256" key="1">
    <source>
        <dbReference type="SAM" id="MobiDB-lite"/>
    </source>
</evidence>
<dbReference type="RefSeq" id="NP_985762.1">
    <property type="nucleotide sequence ID" value="NM_211116.1"/>
</dbReference>
<sequence>MAQIVSVSLVPQAAVSPAPSNNSTTVTSASAKSSGSSSSASSASSSGAAAIGAVANPVSWKYGAALGVAMIGSFALGAL</sequence>
<dbReference type="Proteomes" id="UP000000591">
    <property type="component" value="Chromosome VI"/>
</dbReference>
<accession>Q753V7</accession>
<organism evidence="2 3">
    <name type="scientific">Eremothecium gossypii (strain ATCC 10895 / CBS 109.51 / FGSC 9923 / NRRL Y-1056)</name>
    <name type="common">Yeast</name>
    <name type="synonym">Ashbya gossypii</name>
    <dbReference type="NCBI Taxonomy" id="284811"/>
    <lineage>
        <taxon>Eukaryota</taxon>
        <taxon>Fungi</taxon>
        <taxon>Dikarya</taxon>
        <taxon>Ascomycota</taxon>
        <taxon>Saccharomycotina</taxon>
        <taxon>Saccharomycetes</taxon>
        <taxon>Saccharomycetales</taxon>
        <taxon>Saccharomycetaceae</taxon>
        <taxon>Eremothecium</taxon>
    </lineage>
</organism>
<dbReference type="EMBL" id="AE016819">
    <property type="protein sequence ID" value="AAS53586.1"/>
    <property type="molecule type" value="Genomic_DNA"/>
</dbReference>
<keyword evidence="3" id="KW-1185">Reference proteome</keyword>